<evidence type="ECO:0000256" key="7">
    <source>
        <dbReference type="ARBA" id="ARBA00022989"/>
    </source>
</evidence>
<comment type="similarity">
    <text evidence="3">Belongs to the EMC4 family.</text>
</comment>
<keyword evidence="7 9" id="KW-1133">Transmembrane helix</keyword>
<keyword evidence="12" id="KW-1185">Reference proteome</keyword>
<keyword evidence="8 9" id="KW-0472">Membrane</keyword>
<name>A0A7J0GBW3_9ERIC</name>
<evidence type="ECO:0000256" key="8">
    <source>
        <dbReference type="ARBA" id="ARBA00023136"/>
    </source>
</evidence>
<evidence type="ECO:0000313" key="12">
    <source>
        <dbReference type="Proteomes" id="UP000585474"/>
    </source>
</evidence>
<feature type="transmembrane region" description="Helical" evidence="9">
    <location>
        <begin position="212"/>
        <end position="231"/>
    </location>
</feature>
<comment type="similarity">
    <text evidence="2">Belongs to the drug/metabolite transporter (DMT) superfamily. Plant drug/metabolite exporter (P-DME) (TC 2.A.7.4) family.</text>
</comment>
<dbReference type="InterPro" id="IPR037185">
    <property type="entry name" value="EmrE-like"/>
</dbReference>
<dbReference type="InterPro" id="IPR009445">
    <property type="entry name" value="TMEM85/Emc4"/>
</dbReference>
<dbReference type="Proteomes" id="UP000585474">
    <property type="component" value="Unassembled WGS sequence"/>
</dbReference>
<dbReference type="InterPro" id="IPR000620">
    <property type="entry name" value="EamA_dom"/>
</dbReference>
<evidence type="ECO:0000313" key="11">
    <source>
        <dbReference type="EMBL" id="GFZ08279.1"/>
    </source>
</evidence>
<keyword evidence="5 9" id="KW-0812">Transmembrane</keyword>
<organism evidence="11 12">
    <name type="scientific">Actinidia rufa</name>
    <dbReference type="NCBI Taxonomy" id="165716"/>
    <lineage>
        <taxon>Eukaryota</taxon>
        <taxon>Viridiplantae</taxon>
        <taxon>Streptophyta</taxon>
        <taxon>Embryophyta</taxon>
        <taxon>Tracheophyta</taxon>
        <taxon>Spermatophyta</taxon>
        <taxon>Magnoliopsida</taxon>
        <taxon>eudicotyledons</taxon>
        <taxon>Gunneridae</taxon>
        <taxon>Pentapetalae</taxon>
        <taxon>asterids</taxon>
        <taxon>Ericales</taxon>
        <taxon>Actinidiaceae</taxon>
        <taxon>Actinidia</taxon>
    </lineage>
</organism>
<evidence type="ECO:0000256" key="4">
    <source>
        <dbReference type="ARBA" id="ARBA00020820"/>
    </source>
</evidence>
<dbReference type="PANTHER" id="PTHR23051:SF9">
    <property type="entry name" value="EAMA DOMAIN-CONTAINING PROTEIN"/>
    <property type="match status" value="1"/>
</dbReference>
<evidence type="ECO:0000256" key="6">
    <source>
        <dbReference type="ARBA" id="ARBA00022824"/>
    </source>
</evidence>
<dbReference type="SUPFAM" id="SSF103481">
    <property type="entry name" value="Multidrug resistance efflux transporter EmrE"/>
    <property type="match status" value="1"/>
</dbReference>
<proteinExistence type="inferred from homology"/>
<protein>
    <recommendedName>
        <fullName evidence="4">ER membrane protein complex subunit 4</fullName>
    </recommendedName>
</protein>
<feature type="transmembrane region" description="Helical" evidence="9">
    <location>
        <begin position="138"/>
        <end position="156"/>
    </location>
</feature>
<gene>
    <name evidence="11" type="ORF">Acr_20g0000870</name>
</gene>
<evidence type="ECO:0000256" key="1">
    <source>
        <dbReference type="ARBA" id="ARBA00004477"/>
    </source>
</evidence>
<reference evidence="11 12" key="1">
    <citation type="submission" date="2019-07" db="EMBL/GenBank/DDBJ databases">
        <title>De Novo Assembly of kiwifruit Actinidia rufa.</title>
        <authorList>
            <person name="Sugita-Konishi S."/>
            <person name="Sato K."/>
            <person name="Mori E."/>
            <person name="Abe Y."/>
            <person name="Kisaki G."/>
            <person name="Hamano K."/>
            <person name="Suezawa K."/>
            <person name="Otani M."/>
            <person name="Fukuda T."/>
            <person name="Manabe T."/>
            <person name="Gomi K."/>
            <person name="Tabuchi M."/>
            <person name="Akimitsu K."/>
            <person name="Kataoka I."/>
        </authorList>
    </citation>
    <scope>NUCLEOTIDE SEQUENCE [LARGE SCALE GENOMIC DNA]</scope>
    <source>
        <strain evidence="12">cv. Fuchu</strain>
    </source>
</reference>
<dbReference type="GO" id="GO:0005789">
    <property type="term" value="C:endoplasmic reticulum membrane"/>
    <property type="evidence" value="ECO:0007669"/>
    <property type="project" value="UniProtKB-SubCell"/>
</dbReference>
<evidence type="ECO:0000256" key="3">
    <source>
        <dbReference type="ARBA" id="ARBA00007715"/>
    </source>
</evidence>
<comment type="caution">
    <text evidence="11">The sequence shown here is derived from an EMBL/GenBank/DDBJ whole genome shotgun (WGS) entry which is preliminary data.</text>
</comment>
<sequence>MDKNLLGNLYIDNPCLSSSIGLNIPLRANDTHHISESNIKTCLITDGDFNQVEQGQTLAYKNNRENESRVLTEKKSERSSWETAKYSLYLAPIWFATEYLSNSALANTSVASTTVLTSTSGLFTLFFGALLGQDSINTVKIIAVCISMTGVVMTTLGKTWAADELLSASETSKHSIIGDLYGLLSAMTYGLFTVLLKKSAGLEGEKVDVQKFFGYVGLFTLLGLWWLAWPLNAVGIEPEFTFPHSASLGEVVLLNGFVGSVLSDYFWALSVVWTNPLVATLGMSLTIPLAMIADLVVHGRQFSAIYILGCLQDDSTLRCQKKDVEANWKAQKAWEVAQAPFKNLLMMGFMMWMAGSTVHLFSIGITFSALLQPISALQGVGKGKAPDINFIYSFCCS</sequence>
<evidence type="ECO:0000259" key="10">
    <source>
        <dbReference type="Pfam" id="PF00892"/>
    </source>
</evidence>
<dbReference type="Pfam" id="PF06417">
    <property type="entry name" value="EMC4"/>
    <property type="match status" value="1"/>
</dbReference>
<feature type="transmembrane region" description="Helical" evidence="9">
    <location>
        <begin position="277"/>
        <end position="297"/>
    </location>
</feature>
<dbReference type="EMBL" id="BJWL01000020">
    <property type="protein sequence ID" value="GFZ08279.1"/>
    <property type="molecule type" value="Genomic_DNA"/>
</dbReference>
<evidence type="ECO:0000256" key="5">
    <source>
        <dbReference type="ARBA" id="ARBA00022692"/>
    </source>
</evidence>
<evidence type="ECO:0000256" key="2">
    <source>
        <dbReference type="ARBA" id="ARBA00007635"/>
    </source>
</evidence>
<feature type="transmembrane region" description="Helical" evidence="9">
    <location>
        <begin position="110"/>
        <end position="131"/>
    </location>
</feature>
<feature type="transmembrane region" description="Helical" evidence="9">
    <location>
        <begin position="176"/>
        <end position="196"/>
    </location>
</feature>
<feature type="transmembrane region" description="Helical" evidence="9">
    <location>
        <begin position="349"/>
        <end position="371"/>
    </location>
</feature>
<accession>A0A7J0GBW3</accession>
<dbReference type="AlphaFoldDB" id="A0A7J0GBW3"/>
<dbReference type="PANTHER" id="PTHR23051">
    <property type="entry name" value="SOLUTE CARRIER FAMILY 35, MEMBER F5"/>
    <property type="match status" value="1"/>
</dbReference>
<dbReference type="Pfam" id="PF00892">
    <property type="entry name" value="EamA"/>
    <property type="match status" value="1"/>
</dbReference>
<comment type="subcellular location">
    <subcellularLocation>
        <location evidence="1">Endoplasmic reticulum membrane</location>
        <topology evidence="1">Multi-pass membrane protein</topology>
    </subcellularLocation>
</comment>
<feature type="transmembrane region" description="Helical" evidence="9">
    <location>
        <begin position="251"/>
        <end position="270"/>
    </location>
</feature>
<dbReference type="OrthoDB" id="1436450at2759"/>
<keyword evidence="6" id="KW-0256">Endoplasmic reticulum</keyword>
<evidence type="ECO:0000256" key="9">
    <source>
        <dbReference type="SAM" id="Phobius"/>
    </source>
</evidence>
<feature type="domain" description="EamA" evidence="10">
    <location>
        <begin position="78"/>
        <end position="155"/>
    </location>
</feature>